<keyword evidence="2" id="KW-0812">Transmembrane</keyword>
<dbReference type="OrthoDB" id="6717612at2"/>
<dbReference type="EMBL" id="SOEC01000024">
    <property type="protein sequence ID" value="TDX23689.1"/>
    <property type="molecule type" value="Genomic_DNA"/>
</dbReference>
<feature type="compositionally biased region" description="Gly residues" evidence="1">
    <location>
        <begin position="1214"/>
        <end position="1223"/>
    </location>
</feature>
<protein>
    <submittedName>
        <fullName evidence="4">Conjugal transfer mating pair stabilization protein TraG</fullName>
    </submittedName>
</protein>
<organism evidence="4 5">
    <name type="scientific">Modicisalibacter xianhensis</name>
    <dbReference type="NCBI Taxonomy" id="442341"/>
    <lineage>
        <taxon>Bacteria</taxon>
        <taxon>Pseudomonadati</taxon>
        <taxon>Pseudomonadota</taxon>
        <taxon>Gammaproteobacteria</taxon>
        <taxon>Oceanospirillales</taxon>
        <taxon>Halomonadaceae</taxon>
        <taxon>Modicisalibacter</taxon>
    </lineage>
</organism>
<feature type="transmembrane region" description="Helical" evidence="2">
    <location>
        <begin position="64"/>
        <end position="82"/>
    </location>
</feature>
<reference evidence="4 5" key="1">
    <citation type="submission" date="2019-03" db="EMBL/GenBank/DDBJ databases">
        <title>Freshwater and sediment microbial communities from various areas in North America, analyzing microbe dynamics in response to fracking.</title>
        <authorList>
            <person name="Lamendella R."/>
        </authorList>
    </citation>
    <scope>NUCLEOTIDE SEQUENCE [LARGE SCALE GENOMIC DNA]</scope>
    <source>
        <strain evidence="4 5">6_TX</strain>
    </source>
</reference>
<feature type="region of interest" description="Disordered" evidence="1">
    <location>
        <begin position="817"/>
        <end position="869"/>
    </location>
</feature>
<dbReference type="AlphaFoldDB" id="A0A4R8FDB0"/>
<accession>A0A4R8FDB0</accession>
<feature type="compositionally biased region" description="Low complexity" evidence="1">
    <location>
        <begin position="627"/>
        <end position="644"/>
    </location>
</feature>
<evidence type="ECO:0000259" key="3">
    <source>
        <dbReference type="Pfam" id="PF07916"/>
    </source>
</evidence>
<keyword evidence="2" id="KW-1133">Transmembrane helix</keyword>
<feature type="transmembrane region" description="Helical" evidence="2">
    <location>
        <begin position="342"/>
        <end position="366"/>
    </location>
</feature>
<keyword evidence="2" id="KW-0472">Membrane</keyword>
<feature type="region of interest" description="Disordered" evidence="1">
    <location>
        <begin position="1179"/>
        <end position="1233"/>
    </location>
</feature>
<proteinExistence type="predicted"/>
<feature type="transmembrane region" description="Helical" evidence="2">
    <location>
        <begin position="34"/>
        <end position="52"/>
    </location>
</feature>
<feature type="compositionally biased region" description="Polar residues" evidence="1">
    <location>
        <begin position="834"/>
        <end position="845"/>
    </location>
</feature>
<name>A0A4R8FDB0_9GAMM</name>
<evidence type="ECO:0000313" key="5">
    <source>
        <dbReference type="Proteomes" id="UP000294489"/>
    </source>
</evidence>
<comment type="caution">
    <text evidence="4">The sequence shown here is derived from an EMBL/GenBank/DDBJ whole genome shotgun (WGS) entry which is preliminary data.</text>
</comment>
<feature type="domain" description="TraG N-terminal Proteobacteria" evidence="3">
    <location>
        <begin position="5"/>
        <end position="465"/>
    </location>
</feature>
<evidence type="ECO:0000256" key="1">
    <source>
        <dbReference type="SAM" id="MobiDB-lite"/>
    </source>
</evidence>
<evidence type="ECO:0000256" key="2">
    <source>
        <dbReference type="SAM" id="Phobius"/>
    </source>
</evidence>
<evidence type="ECO:0000313" key="4">
    <source>
        <dbReference type="EMBL" id="TDX23689.1"/>
    </source>
</evidence>
<dbReference type="Pfam" id="PF07916">
    <property type="entry name" value="TraG_N"/>
    <property type="match status" value="1"/>
</dbReference>
<dbReference type="Proteomes" id="UP000294489">
    <property type="component" value="Unassembled WGS sequence"/>
</dbReference>
<feature type="region of interest" description="Disordered" evidence="1">
    <location>
        <begin position="666"/>
        <end position="706"/>
    </location>
</feature>
<feature type="compositionally biased region" description="Polar residues" evidence="1">
    <location>
        <begin position="666"/>
        <end position="704"/>
    </location>
</feature>
<feature type="transmembrane region" description="Helical" evidence="2">
    <location>
        <begin position="378"/>
        <end position="399"/>
    </location>
</feature>
<gene>
    <name evidence="4" type="ORF">DFO67_1246</name>
</gene>
<dbReference type="InterPro" id="IPR012931">
    <property type="entry name" value="TraG_N_Proteobacteria"/>
</dbReference>
<sequence>MGTFTIYSIGDSAFLEQILMAVSMITGTGDFERMVSIGLLMGVLLIAIQSLMQGAQKIDFQQVLLSWILYATMFGPTTTVLIEDAYNGSVRPVANVPIGVGAAGGIISNIGYGLTRLFETGYGLIAPGITENYFAESLKVLNDTRRNISDSSVFASINEANGGGYVDFRKSWDNYIRECTLTKVDIGEANMEQVLNDPFDQAMYFDSGIYGTKIYNTPGNANGSDLTCTDAFDALETMSMSISNDPMVSEAISRRLGMELDIGETPMSKIETSMYALNIAGAQAYEYAKLAILEPVYLDAVAGKYQDMRDFSSAIMINQAIQQRNAQWAAEQTMFMSVVRPMLTFIEGFVYSITPLMAFLIVLGSFGMKLAVRYMQMLLWTQLWMPVLSITNLFLYMAASGEMSSYAMTGIQSMYALDSADAVLANWIATGGKLAAATPILTLVLVTGSTYAMTNLAGQMQGSDKIDEKQLSPDVMKQGPVLSMMPQNTQDAISGGIATGAEQMLGALQLGSTLQSNLQSSQGFALQKQQSFSETLSNSVADSASQSQMYSQSSALGRTVQSMDTDASRHVVSAAQDYMKQNGIDSSHQDAVVGQFALSAQGGLAATIPGALKLALPIDAKGGVGATGSATSTEQSAQSLSSSEVSKWMKGHGYSTEQAAQFSNQLAESMQNSSSQEFRSSLTSENRQQLQQAAQESTSATRQYQEMESFSEQFGSQSSMAYHTLAQQVGHSAEAQQILSNALTYSNDNVRAEQQRLEERYMASSAEGGYNMSPESARYASSMVALTNSSNYAPGEAHSGYNDVLRAAAAATGRNIGPAADATSQQGLRDEADQSGNHAKANASSLAGPRHVDHEGVTAASGQSHLEDSSRLNSLAGQAWNSPVSGDYLDNKYDLAGTADATAASMGDEGLQRLVKQMEANPDRTSFADHTMGSFDHASYVLERAAGQAANGLGVASEGLATLAERLSGASPDELASINQKLENGTLAAGDVPELAGADNSVIASAVGSIMKGLKGDSVATEDMSDGEYGAYMLGMSSAWMGGKSQDLQDINELIKGQHYDDARAAGLSPAQAGLFATQFDLSPDAMESNYMEQMKQEHAQKLGVSVADLSHTQLRAIELQGEEIMSAAATGDMAPAHFQNVHAVNNQLWGQQISDPHNYLDQAEPVVTVGIHQGLGNPSEVSIPEIGGPAASGGGQPASTFGQGDPDALLGNKAGGDEGNGPKGAPSKPSFT</sequence>
<feature type="region of interest" description="Disordered" evidence="1">
    <location>
        <begin position="624"/>
        <end position="644"/>
    </location>
</feature>